<organism evidence="2 3">
    <name type="scientific">Formosa maritima</name>
    <dbReference type="NCBI Taxonomy" id="2592046"/>
    <lineage>
        <taxon>Bacteria</taxon>
        <taxon>Pseudomonadati</taxon>
        <taxon>Bacteroidota</taxon>
        <taxon>Flavobacteriia</taxon>
        <taxon>Flavobacteriales</taxon>
        <taxon>Flavobacteriaceae</taxon>
        <taxon>Formosa</taxon>
    </lineage>
</organism>
<keyword evidence="3" id="KW-1185">Reference proteome</keyword>
<dbReference type="AlphaFoldDB" id="A0A5D0GG21"/>
<reference evidence="2 3" key="1">
    <citation type="submission" date="2019-08" db="EMBL/GenBank/DDBJ databases">
        <title>Formosa sediminis sp. nov., isolated from marine sediment.</title>
        <authorList>
            <person name="Cao W.R."/>
        </authorList>
    </citation>
    <scope>NUCLEOTIDE SEQUENCE [LARGE SCALE GENOMIC DNA]</scope>
    <source>
        <strain evidence="2 3">1494</strain>
    </source>
</reference>
<dbReference type="Proteomes" id="UP000324550">
    <property type="component" value="Unassembled WGS sequence"/>
</dbReference>
<proteinExistence type="predicted"/>
<feature type="signal peptide" evidence="1">
    <location>
        <begin position="1"/>
        <end position="23"/>
    </location>
</feature>
<dbReference type="NCBIfam" id="TIGR03523">
    <property type="entry name" value="GldN"/>
    <property type="match status" value="1"/>
</dbReference>
<feature type="chain" id="PRO_5022761079" evidence="1">
    <location>
        <begin position="24"/>
        <end position="299"/>
    </location>
</feature>
<evidence type="ECO:0000313" key="3">
    <source>
        <dbReference type="Proteomes" id="UP000324550"/>
    </source>
</evidence>
<protein>
    <submittedName>
        <fullName evidence="2">Gliding motility protein GldN</fullName>
    </submittedName>
</protein>
<gene>
    <name evidence="2" type="primary">gldN</name>
    <name evidence="2" type="ORF">FVF61_03810</name>
</gene>
<dbReference type="InterPro" id="IPR019847">
    <property type="entry name" value="Gliding_motility_assoc_GldN"/>
</dbReference>
<name>A0A5D0GG21_9FLAO</name>
<keyword evidence="1" id="KW-0732">Signal</keyword>
<accession>A0A5D0GG21</accession>
<dbReference type="OrthoDB" id="1141916at2"/>
<dbReference type="RefSeq" id="WP_148453548.1">
    <property type="nucleotide sequence ID" value="NZ_VSFC01000020.1"/>
</dbReference>
<dbReference type="Pfam" id="PF19841">
    <property type="entry name" value="GldN"/>
    <property type="match status" value="1"/>
</dbReference>
<evidence type="ECO:0000313" key="2">
    <source>
        <dbReference type="EMBL" id="TYA57945.1"/>
    </source>
</evidence>
<comment type="caution">
    <text evidence="2">The sequence shown here is derived from an EMBL/GenBank/DDBJ whole genome shotgun (WGS) entry which is preliminary data.</text>
</comment>
<sequence length="299" mass="34976">MNYKSFLLTVLSISFVSASFSQANILNAKSPDQIGVRTEAQKAVDNDKPLEYGYVDDRDIMFSKMTWERVVLDERVNFPLYYPVDTNNIGSDRRSLFDVLWKSVKDGDIENIYDDSYFTTKRTLKDIKSAMSKIDTLDIGYEQYNADGYVDPEYIVKRNITSYDISAYLIKGLWYFDKRQAELKYRLLGIAPAAPDVNFIDSDDEANKEPIPLFWVFFPDARDILHEAKSFNNENSAVPFSYDHLLNSRRFNGYIYKEENVYGDRKVTEYISENALMQLLESDRIKEKIRNFELDMWAY</sequence>
<dbReference type="EMBL" id="VSFC01000020">
    <property type="protein sequence ID" value="TYA57945.1"/>
    <property type="molecule type" value="Genomic_DNA"/>
</dbReference>
<evidence type="ECO:0000256" key="1">
    <source>
        <dbReference type="SAM" id="SignalP"/>
    </source>
</evidence>